<evidence type="ECO:0000256" key="4">
    <source>
        <dbReference type="ARBA" id="ARBA00022475"/>
    </source>
</evidence>
<feature type="compositionally biased region" description="Basic and acidic residues" evidence="11">
    <location>
        <begin position="1457"/>
        <end position="1471"/>
    </location>
</feature>
<comment type="subcellular location">
    <subcellularLocation>
        <location evidence="1">Cell membrane</location>
        <topology evidence="1">Multi-pass membrane protein</topology>
    </subcellularLocation>
</comment>
<feature type="domain" description="ABC transmembrane type-1" evidence="14">
    <location>
        <begin position="281"/>
        <end position="554"/>
    </location>
</feature>
<evidence type="ECO:0000259" key="14">
    <source>
        <dbReference type="PROSITE" id="PS50929"/>
    </source>
</evidence>
<gene>
    <name evidence="15" type="ORF">BO86DRAFT_365524</name>
</gene>
<dbReference type="SUPFAM" id="SSF90123">
    <property type="entry name" value="ABC transporter transmembrane region"/>
    <property type="match status" value="2"/>
</dbReference>
<evidence type="ECO:0000256" key="10">
    <source>
        <dbReference type="ARBA" id="ARBA00023180"/>
    </source>
</evidence>
<dbReference type="FunFam" id="3.40.50.300:FF:000838">
    <property type="entry name" value="ABC multidrug transporter (Eurofung)"/>
    <property type="match status" value="1"/>
</dbReference>
<dbReference type="Pfam" id="PF24357">
    <property type="entry name" value="TMD0_ABC"/>
    <property type="match status" value="1"/>
</dbReference>
<evidence type="ECO:0000256" key="1">
    <source>
        <dbReference type="ARBA" id="ARBA00004651"/>
    </source>
</evidence>
<dbReference type="InterPro" id="IPR044726">
    <property type="entry name" value="ABCC_6TM_D2"/>
</dbReference>
<dbReference type="InterPro" id="IPR011527">
    <property type="entry name" value="ABC1_TM_dom"/>
</dbReference>
<dbReference type="EMBL" id="KZ824806">
    <property type="protein sequence ID" value="RAH80192.1"/>
    <property type="molecule type" value="Genomic_DNA"/>
</dbReference>
<evidence type="ECO:0000259" key="13">
    <source>
        <dbReference type="PROSITE" id="PS50893"/>
    </source>
</evidence>
<evidence type="ECO:0000256" key="8">
    <source>
        <dbReference type="ARBA" id="ARBA00022989"/>
    </source>
</evidence>
<feature type="transmembrane region" description="Helical" evidence="12">
    <location>
        <begin position="1011"/>
        <end position="1032"/>
    </location>
</feature>
<feature type="transmembrane region" description="Helical" evidence="12">
    <location>
        <begin position="410"/>
        <end position="432"/>
    </location>
</feature>
<keyword evidence="16" id="KW-1185">Reference proteome</keyword>
<dbReference type="FunFam" id="1.20.1560.10:FF:000066">
    <property type="entry name" value="ABC multidrug transporter (Eurofung)"/>
    <property type="match status" value="1"/>
</dbReference>
<dbReference type="PROSITE" id="PS00211">
    <property type="entry name" value="ABC_TRANSPORTER_1"/>
    <property type="match status" value="2"/>
</dbReference>
<dbReference type="PROSITE" id="PS50893">
    <property type="entry name" value="ABC_TRANSPORTER_2"/>
    <property type="match status" value="2"/>
</dbReference>
<keyword evidence="7" id="KW-0067">ATP-binding</keyword>
<dbReference type="PROSITE" id="PS50929">
    <property type="entry name" value="ABC_TM1F"/>
    <property type="match status" value="2"/>
</dbReference>
<feature type="transmembrane region" description="Helical" evidence="12">
    <location>
        <begin position="1038"/>
        <end position="1058"/>
    </location>
</feature>
<dbReference type="OrthoDB" id="6500128at2759"/>
<dbReference type="InterPro" id="IPR050173">
    <property type="entry name" value="ABC_transporter_C-like"/>
</dbReference>
<dbReference type="InterPro" id="IPR003439">
    <property type="entry name" value="ABC_transporter-like_ATP-bd"/>
</dbReference>
<dbReference type="CDD" id="cd18580">
    <property type="entry name" value="ABC_6TM_ABCC_D2"/>
    <property type="match status" value="1"/>
</dbReference>
<dbReference type="CDD" id="cd18579">
    <property type="entry name" value="ABC_6TM_ABCC_D1"/>
    <property type="match status" value="1"/>
</dbReference>
<dbReference type="SMART" id="SM00382">
    <property type="entry name" value="AAA"/>
    <property type="match status" value="2"/>
</dbReference>
<feature type="transmembrane region" description="Helical" evidence="12">
    <location>
        <begin position="491"/>
        <end position="516"/>
    </location>
</feature>
<dbReference type="InterPro" id="IPR017871">
    <property type="entry name" value="ABC_transporter-like_CS"/>
</dbReference>
<feature type="transmembrane region" description="Helical" evidence="12">
    <location>
        <begin position="385"/>
        <end position="404"/>
    </location>
</feature>
<feature type="transmembrane region" description="Helical" evidence="12">
    <location>
        <begin position="310"/>
        <end position="332"/>
    </location>
</feature>
<dbReference type="GeneID" id="37173751"/>
<evidence type="ECO:0000256" key="6">
    <source>
        <dbReference type="ARBA" id="ARBA00022741"/>
    </source>
</evidence>
<dbReference type="GO" id="GO:0016887">
    <property type="term" value="F:ATP hydrolysis activity"/>
    <property type="evidence" value="ECO:0007669"/>
    <property type="project" value="InterPro"/>
</dbReference>
<keyword evidence="9 12" id="KW-0472">Membrane</keyword>
<keyword evidence="5 12" id="KW-0812">Transmembrane</keyword>
<dbReference type="SUPFAM" id="SSF52540">
    <property type="entry name" value="P-loop containing nucleoside triphosphate hydrolases"/>
    <property type="match status" value="2"/>
</dbReference>
<keyword evidence="4" id="KW-1003">Cell membrane</keyword>
<feature type="domain" description="ABC transporter" evidence="13">
    <location>
        <begin position="612"/>
        <end position="839"/>
    </location>
</feature>
<dbReference type="Gene3D" id="3.40.50.300">
    <property type="entry name" value="P-loop containing nucleotide triphosphate hydrolases"/>
    <property type="match status" value="2"/>
</dbReference>
<reference evidence="15 16" key="1">
    <citation type="submission" date="2018-02" db="EMBL/GenBank/DDBJ databases">
        <title>The genomes of Aspergillus section Nigri reveals drivers in fungal speciation.</title>
        <authorList>
            <consortium name="DOE Joint Genome Institute"/>
            <person name="Vesth T.C."/>
            <person name="Nybo J."/>
            <person name="Theobald S."/>
            <person name="Brandl J."/>
            <person name="Frisvad J.C."/>
            <person name="Nielsen K.F."/>
            <person name="Lyhne E.K."/>
            <person name="Kogle M.E."/>
            <person name="Kuo A."/>
            <person name="Riley R."/>
            <person name="Clum A."/>
            <person name="Nolan M."/>
            <person name="Lipzen A."/>
            <person name="Salamov A."/>
            <person name="Henrissat B."/>
            <person name="Wiebenga A."/>
            <person name="De vries R.P."/>
            <person name="Grigoriev I.V."/>
            <person name="Mortensen U.H."/>
            <person name="Andersen M.R."/>
            <person name="Baker S.E."/>
        </authorList>
    </citation>
    <scope>NUCLEOTIDE SEQUENCE [LARGE SCALE GENOMIC DNA]</scope>
    <source>
        <strain evidence="15 16">CBS 114.51</strain>
    </source>
</reference>
<keyword evidence="8 12" id="KW-1133">Transmembrane helix</keyword>
<dbReference type="PANTHER" id="PTHR24223">
    <property type="entry name" value="ATP-BINDING CASSETTE SUB-FAMILY C"/>
    <property type="match status" value="1"/>
</dbReference>
<proteinExistence type="inferred from homology"/>
<feature type="transmembrane region" description="Helical" evidence="12">
    <location>
        <begin position="77"/>
        <end position="96"/>
    </location>
</feature>
<feature type="domain" description="ABC transmembrane type-1" evidence="14">
    <location>
        <begin position="896"/>
        <end position="1180"/>
    </location>
</feature>
<evidence type="ECO:0000256" key="12">
    <source>
        <dbReference type="SAM" id="Phobius"/>
    </source>
</evidence>
<accession>A0A8T8WXS7</accession>
<evidence type="ECO:0000313" key="15">
    <source>
        <dbReference type="EMBL" id="RAH80192.1"/>
    </source>
</evidence>
<dbReference type="GO" id="GO:0005886">
    <property type="term" value="C:plasma membrane"/>
    <property type="evidence" value="ECO:0007669"/>
    <property type="project" value="UniProtKB-SubCell"/>
</dbReference>
<keyword evidence="10" id="KW-0325">Glycoprotein</keyword>
<keyword evidence="3" id="KW-0813">Transport</keyword>
<dbReference type="InterPro" id="IPR044746">
    <property type="entry name" value="ABCC_6TM_D1"/>
</dbReference>
<evidence type="ECO:0000256" key="11">
    <source>
        <dbReference type="SAM" id="MobiDB-lite"/>
    </source>
</evidence>
<sequence>MSTYFEQSGAWNTSVLLKRSSPVASVGFDFTPLFEDTVLSLLPSALFLLVLPYRIACLHGQQPKVFSGGFLRESKSIFLVTLATIHLALLILHILSPSLRTPATLPESAVTFIASLGLCLLSRLEHARSVRPSAIINGYLLLTLVFDIARVRSLFRASAASSLSGVFSSMIAVKVTVLLAEAVEKRQILLPPYRELSPEETSGIYSRPFFFWLNQLMNSGFHRVLQNQDLYPIDKDMSSQVLQQRIKKVWNMTVQNQPRALFWAVLRANLKPFLYCLLPRLVQIGFKYTQPLLLTRIVSFASDESQPESIGWGLMGAFFLVLLGLALSNGVFYHMTFRFLTSARGSLISMIYAKTLDLDITALDESVAVTLMSSDVQSICNGLQLVHDLWAVPLELAIVVYLLAQEIKMAAIVPAGLALFCTVAILSMARYMSNAQKVWMKSIQTRVDVTATMLGSMKSVKMLGFTDWLSWNLQRLRVHELHEAKLFRRLLVLRVFLANSLRFLAPPVTLAIYTLVAKEGHGLSVTSAYSTLSLISLAASPVNVFIRAIPAMNAALASFARVQVYLQSDTRQDYRIFMDDPPASAQQAQTTSESIELAHMSRPIRHATSEVITARDVSISWSQSASFSIHNINLSFYEGQFYFIIGPVGCGKSTFVKGILGETPSTKGFLHARHRETAFVDQTPWICNMSFRNNVVGASPYTDTWYHEVVNACGLGQDVAHLPHGHATKVGSSGISLSGGQKQRLALARAVYARKRVVILDDVLSGIDLDTQNHIMKSLFANQGLFRRLGTTVVLATHSVHSLSYADYIVAMQSDGSIAEQGTLEELEASGGYMSTLRAQYKHRTAKGSSSHKLPALNVAHSGSEQSPGIEATSQERTRQSGDWTLYHWYFGTVHWASTALWMSSFILEGMIPKLSEWLVNVWMNAVARQGSAVNSFYLGLYSMSSIITVLTLVGGSYHLLMFFAPRSAERLHERLLKSVMHAPLSFFTSVDTGTTVNRFSQDMTLVDHDLPYAVLDFVFALAGGVMSAIMICISTRYFAAVIPPLCLFLWMLQKFYLRTSRQMRLLDLEAKSPLFSQFLETLSGLVTIRAFGWTSVFEDQSLALLDESQRPFYLLFCIQRWLELALDLSVAVLGATLMVLVVKLRGTLGTGYVGLAILNVITFSQSLSQILRNWADLETSIGAIARIREFVAQTPSEDQPGETVGLAEDVDWSSWPSRGAIEFQNVCASYTAGDSDRNPVLRKLSLSVQAGQKIGICGRSGSGKSSLLAALFRLLEIDPRGRILIDDVDIARIPRQMVRRALNAIPQDAFFTQGTIRLNLDPGTQPSHEEVERALRRVGLWAAVQTKGGIDVPLDANAFSHGERQLLCLARALLRKSKVVVLDEVSSNVDVVADALMQRVIREEFAGCTVLAVAHRLETIRDFDRIAVMHEGQLVEFDTPEALLSTDTDSGGYTSRRGEEEARIDASCHT</sequence>
<evidence type="ECO:0000256" key="5">
    <source>
        <dbReference type="ARBA" id="ARBA00022692"/>
    </source>
</evidence>
<dbReference type="GO" id="GO:0005524">
    <property type="term" value="F:ATP binding"/>
    <property type="evidence" value="ECO:0007669"/>
    <property type="project" value="UniProtKB-KW"/>
</dbReference>
<dbReference type="CDD" id="cd03244">
    <property type="entry name" value="ABCC_MRP_domain2"/>
    <property type="match status" value="1"/>
</dbReference>
<protein>
    <submittedName>
        <fullName evidence="15">Putative multidrug resistance-associated protein</fullName>
    </submittedName>
</protein>
<dbReference type="Pfam" id="PF00664">
    <property type="entry name" value="ABC_membrane"/>
    <property type="match status" value="2"/>
</dbReference>
<organism evidence="15 16">
    <name type="scientific">Aspergillus japonicus CBS 114.51</name>
    <dbReference type="NCBI Taxonomy" id="1448312"/>
    <lineage>
        <taxon>Eukaryota</taxon>
        <taxon>Fungi</taxon>
        <taxon>Dikarya</taxon>
        <taxon>Ascomycota</taxon>
        <taxon>Pezizomycotina</taxon>
        <taxon>Eurotiomycetes</taxon>
        <taxon>Eurotiomycetidae</taxon>
        <taxon>Eurotiales</taxon>
        <taxon>Aspergillaceae</taxon>
        <taxon>Aspergillus</taxon>
        <taxon>Aspergillus subgen. Circumdati</taxon>
    </lineage>
</organism>
<dbReference type="FunFam" id="3.40.50.300:FF:001854">
    <property type="entry name" value="ABC multidrug transporter (Eurofung)"/>
    <property type="match status" value="1"/>
</dbReference>
<dbReference type="Proteomes" id="UP000249497">
    <property type="component" value="Unassembled WGS sequence"/>
</dbReference>
<evidence type="ECO:0000256" key="2">
    <source>
        <dbReference type="ARBA" id="ARBA00009726"/>
    </source>
</evidence>
<dbReference type="GO" id="GO:0140359">
    <property type="term" value="F:ABC-type transporter activity"/>
    <property type="evidence" value="ECO:0007669"/>
    <property type="project" value="InterPro"/>
</dbReference>
<dbReference type="FunFam" id="1.20.1560.10:FF:000055">
    <property type="entry name" value="ABC multidrug transporter (Eurofung)"/>
    <property type="match status" value="1"/>
</dbReference>
<dbReference type="InterPro" id="IPR036640">
    <property type="entry name" value="ABC1_TM_sf"/>
</dbReference>
<feature type="transmembrane region" description="Helical" evidence="12">
    <location>
        <begin position="38"/>
        <end position="56"/>
    </location>
</feature>
<dbReference type="InterPro" id="IPR056227">
    <property type="entry name" value="TMD0_ABC"/>
</dbReference>
<evidence type="ECO:0000256" key="3">
    <source>
        <dbReference type="ARBA" id="ARBA00022448"/>
    </source>
</evidence>
<evidence type="ECO:0000256" key="9">
    <source>
        <dbReference type="ARBA" id="ARBA00023136"/>
    </source>
</evidence>
<dbReference type="RefSeq" id="XP_025526086.1">
    <property type="nucleotide sequence ID" value="XM_025670059.1"/>
</dbReference>
<feature type="transmembrane region" description="Helical" evidence="12">
    <location>
        <begin position="528"/>
        <end position="546"/>
    </location>
</feature>
<dbReference type="InterPro" id="IPR003593">
    <property type="entry name" value="AAA+_ATPase"/>
</dbReference>
<evidence type="ECO:0000313" key="16">
    <source>
        <dbReference type="Proteomes" id="UP000249497"/>
    </source>
</evidence>
<feature type="region of interest" description="Disordered" evidence="11">
    <location>
        <begin position="1444"/>
        <end position="1471"/>
    </location>
</feature>
<dbReference type="Pfam" id="PF00005">
    <property type="entry name" value="ABC_tran"/>
    <property type="match status" value="2"/>
</dbReference>
<dbReference type="Gene3D" id="1.20.1560.10">
    <property type="entry name" value="ABC transporter type 1, transmembrane domain"/>
    <property type="match status" value="2"/>
</dbReference>
<keyword evidence="6" id="KW-0547">Nucleotide-binding</keyword>
<name>A0A8T8WXS7_ASPJA</name>
<dbReference type="PANTHER" id="PTHR24223:SF269">
    <property type="entry name" value="ABC MULTIDRUG TRANSPORTER (EUROFUNG)-RELATED"/>
    <property type="match status" value="1"/>
</dbReference>
<dbReference type="InterPro" id="IPR027417">
    <property type="entry name" value="P-loop_NTPase"/>
</dbReference>
<comment type="similarity">
    <text evidence="2">Belongs to the ABC transporter superfamily. ABCC family. Conjugate transporter (TC 3.A.1.208) subfamily.</text>
</comment>
<feature type="domain" description="ABC transporter" evidence="13">
    <location>
        <begin position="1222"/>
        <end position="1457"/>
    </location>
</feature>
<feature type="transmembrane region" description="Helical" evidence="12">
    <location>
        <begin position="941"/>
        <end position="965"/>
    </location>
</feature>
<evidence type="ECO:0000256" key="7">
    <source>
        <dbReference type="ARBA" id="ARBA00022840"/>
    </source>
</evidence>